<evidence type="ECO:0000256" key="1">
    <source>
        <dbReference type="ARBA" id="ARBA00013332"/>
    </source>
</evidence>
<evidence type="ECO:0000313" key="12">
    <source>
        <dbReference type="EMBL" id="MBC2601434.1"/>
    </source>
</evidence>
<evidence type="ECO:0000259" key="10">
    <source>
        <dbReference type="PROSITE" id="PS50110"/>
    </source>
</evidence>
<dbReference type="InterPro" id="IPR039420">
    <property type="entry name" value="WalR-like"/>
</dbReference>
<sequence>MKIEEAARILVVDDEKDTTDLLTFQLESAGFVPKVTNIPQKALGLVREFRPDLILLDVMMPDLNGYQICHTLKADRELQSIPVIFLTARGEPEDRIKGLETGVDDYLGKPFDSRELILRIRAVLKRAVEAKNASSRQLEMGNLRADRDLHQVYVDDETMMLTLTEFKLLQLLMENPNQVLSRETLLARVWNYESDTETRTVDTHVRRLREKLGSCSGMIETVRGVGYRMVELSNSES</sequence>
<dbReference type="SUPFAM" id="SSF52172">
    <property type="entry name" value="CheY-like"/>
    <property type="match status" value="1"/>
</dbReference>
<dbReference type="InterPro" id="IPR016032">
    <property type="entry name" value="Sig_transdc_resp-reg_C-effctor"/>
</dbReference>
<evidence type="ECO:0000256" key="3">
    <source>
        <dbReference type="ARBA" id="ARBA00023012"/>
    </source>
</evidence>
<evidence type="ECO:0000259" key="11">
    <source>
        <dbReference type="PROSITE" id="PS51755"/>
    </source>
</evidence>
<evidence type="ECO:0000256" key="9">
    <source>
        <dbReference type="PROSITE-ProRule" id="PRU01091"/>
    </source>
</evidence>
<dbReference type="EMBL" id="JACHVA010000053">
    <property type="protein sequence ID" value="MBC2601434.1"/>
    <property type="molecule type" value="Genomic_DNA"/>
</dbReference>
<dbReference type="GO" id="GO:0005829">
    <property type="term" value="C:cytosol"/>
    <property type="evidence" value="ECO:0007669"/>
    <property type="project" value="TreeGrafter"/>
</dbReference>
<reference evidence="12 13" key="1">
    <citation type="submission" date="2020-07" db="EMBL/GenBank/DDBJ databases">
        <authorList>
            <person name="Feng X."/>
        </authorList>
    </citation>
    <scope>NUCLEOTIDE SEQUENCE [LARGE SCALE GENOMIC DNA]</scope>
    <source>
        <strain evidence="12 13">JCM14086</strain>
    </source>
</reference>
<name>A0A7X1AX80_9BACT</name>
<dbReference type="GO" id="GO:0006355">
    <property type="term" value="P:regulation of DNA-templated transcription"/>
    <property type="evidence" value="ECO:0007669"/>
    <property type="project" value="InterPro"/>
</dbReference>
<dbReference type="InterPro" id="IPR036388">
    <property type="entry name" value="WH-like_DNA-bd_sf"/>
</dbReference>
<keyword evidence="13" id="KW-1185">Reference proteome</keyword>
<keyword evidence="6" id="KW-0804">Transcription</keyword>
<keyword evidence="3" id="KW-0902">Two-component regulatory system</keyword>
<keyword evidence="2 8" id="KW-0597">Phosphoprotein</keyword>
<keyword evidence="4" id="KW-0805">Transcription regulation</keyword>
<dbReference type="SUPFAM" id="SSF46894">
    <property type="entry name" value="C-terminal effector domain of the bipartite response regulators"/>
    <property type="match status" value="1"/>
</dbReference>
<dbReference type="InterPro" id="IPR001867">
    <property type="entry name" value="OmpR/PhoB-type_DNA-bd"/>
</dbReference>
<dbReference type="CDD" id="cd00383">
    <property type="entry name" value="trans_reg_C"/>
    <property type="match status" value="1"/>
</dbReference>
<gene>
    <name evidence="12" type="ORF">H5P30_06545</name>
</gene>
<organism evidence="12 13">
    <name type="scientific">Puniceicoccus vermicola</name>
    <dbReference type="NCBI Taxonomy" id="388746"/>
    <lineage>
        <taxon>Bacteria</taxon>
        <taxon>Pseudomonadati</taxon>
        <taxon>Verrucomicrobiota</taxon>
        <taxon>Opitutia</taxon>
        <taxon>Puniceicoccales</taxon>
        <taxon>Puniceicoccaceae</taxon>
        <taxon>Puniceicoccus</taxon>
    </lineage>
</organism>
<dbReference type="SMART" id="SM00862">
    <property type="entry name" value="Trans_reg_C"/>
    <property type="match status" value="1"/>
</dbReference>
<dbReference type="PANTHER" id="PTHR48111">
    <property type="entry name" value="REGULATOR OF RPOS"/>
    <property type="match status" value="1"/>
</dbReference>
<dbReference type="FunFam" id="1.10.10.10:FF:000018">
    <property type="entry name" value="DNA-binding response regulator ResD"/>
    <property type="match status" value="1"/>
</dbReference>
<dbReference type="GO" id="GO:0000976">
    <property type="term" value="F:transcription cis-regulatory region binding"/>
    <property type="evidence" value="ECO:0007669"/>
    <property type="project" value="TreeGrafter"/>
</dbReference>
<feature type="domain" description="OmpR/PhoB-type" evidence="11">
    <location>
        <begin position="135"/>
        <end position="231"/>
    </location>
</feature>
<dbReference type="RefSeq" id="WP_185692149.1">
    <property type="nucleotide sequence ID" value="NZ_JACHVA010000053.1"/>
</dbReference>
<evidence type="ECO:0000256" key="5">
    <source>
        <dbReference type="ARBA" id="ARBA00023125"/>
    </source>
</evidence>
<dbReference type="GO" id="GO:0032993">
    <property type="term" value="C:protein-DNA complex"/>
    <property type="evidence" value="ECO:0007669"/>
    <property type="project" value="TreeGrafter"/>
</dbReference>
<evidence type="ECO:0000256" key="6">
    <source>
        <dbReference type="ARBA" id="ARBA00023163"/>
    </source>
</evidence>
<dbReference type="Proteomes" id="UP000525652">
    <property type="component" value="Unassembled WGS sequence"/>
</dbReference>
<dbReference type="Pfam" id="PF00072">
    <property type="entry name" value="Response_reg"/>
    <property type="match status" value="1"/>
</dbReference>
<dbReference type="GO" id="GO:0000156">
    <property type="term" value="F:phosphorelay response regulator activity"/>
    <property type="evidence" value="ECO:0007669"/>
    <property type="project" value="TreeGrafter"/>
</dbReference>
<evidence type="ECO:0000256" key="7">
    <source>
        <dbReference type="ARBA" id="ARBA00024735"/>
    </source>
</evidence>
<feature type="DNA-binding region" description="OmpR/PhoB-type" evidence="9">
    <location>
        <begin position="135"/>
        <end position="231"/>
    </location>
</feature>
<dbReference type="Gene3D" id="1.10.10.10">
    <property type="entry name" value="Winged helix-like DNA-binding domain superfamily/Winged helix DNA-binding domain"/>
    <property type="match status" value="1"/>
</dbReference>
<evidence type="ECO:0000256" key="2">
    <source>
        <dbReference type="ARBA" id="ARBA00022553"/>
    </source>
</evidence>
<dbReference type="SMART" id="SM00448">
    <property type="entry name" value="REC"/>
    <property type="match status" value="1"/>
</dbReference>
<dbReference type="InterPro" id="IPR011006">
    <property type="entry name" value="CheY-like_superfamily"/>
</dbReference>
<dbReference type="PROSITE" id="PS50110">
    <property type="entry name" value="RESPONSE_REGULATORY"/>
    <property type="match status" value="1"/>
</dbReference>
<evidence type="ECO:0000256" key="8">
    <source>
        <dbReference type="PROSITE-ProRule" id="PRU00169"/>
    </source>
</evidence>
<comment type="caution">
    <text evidence="12">The sequence shown here is derived from an EMBL/GenBank/DDBJ whole genome shotgun (WGS) entry which is preliminary data.</text>
</comment>
<dbReference type="Gene3D" id="3.40.50.2300">
    <property type="match status" value="1"/>
</dbReference>
<dbReference type="PROSITE" id="PS51755">
    <property type="entry name" value="OMPR_PHOB"/>
    <property type="match status" value="1"/>
</dbReference>
<dbReference type="AlphaFoldDB" id="A0A7X1AX80"/>
<protein>
    <recommendedName>
        <fullName evidence="1">Phosphate regulon transcriptional regulatory protein PhoB</fullName>
    </recommendedName>
</protein>
<dbReference type="InterPro" id="IPR001789">
    <property type="entry name" value="Sig_transdc_resp-reg_receiver"/>
</dbReference>
<comment type="function">
    <text evidence="7">This protein is a positive regulator for the phosphate regulon. Transcription of this operon is positively regulated by PhoB and PhoR when phosphate is limited.</text>
</comment>
<dbReference type="Pfam" id="PF00486">
    <property type="entry name" value="Trans_reg_C"/>
    <property type="match status" value="1"/>
</dbReference>
<feature type="domain" description="Response regulatory" evidence="10">
    <location>
        <begin position="8"/>
        <end position="124"/>
    </location>
</feature>
<accession>A0A7X1AX80</accession>
<keyword evidence="5 9" id="KW-0238">DNA-binding</keyword>
<feature type="modified residue" description="4-aspartylphosphate" evidence="8">
    <location>
        <position position="57"/>
    </location>
</feature>
<evidence type="ECO:0000256" key="4">
    <source>
        <dbReference type="ARBA" id="ARBA00023015"/>
    </source>
</evidence>
<evidence type="ECO:0000313" key="13">
    <source>
        <dbReference type="Proteomes" id="UP000525652"/>
    </source>
</evidence>
<proteinExistence type="predicted"/>
<dbReference type="PANTHER" id="PTHR48111:SF1">
    <property type="entry name" value="TWO-COMPONENT RESPONSE REGULATOR ORR33"/>
    <property type="match status" value="1"/>
</dbReference>